<organism evidence="3 4">
    <name type="scientific">Oceanospirillum linum</name>
    <dbReference type="NCBI Taxonomy" id="966"/>
    <lineage>
        <taxon>Bacteria</taxon>
        <taxon>Pseudomonadati</taxon>
        <taxon>Pseudomonadota</taxon>
        <taxon>Gammaproteobacteria</taxon>
        <taxon>Oceanospirillales</taxon>
        <taxon>Oceanospirillaceae</taxon>
        <taxon>Oceanospirillum</taxon>
    </lineage>
</organism>
<evidence type="ECO:0000256" key="2">
    <source>
        <dbReference type="SAM" id="MobiDB-lite"/>
    </source>
</evidence>
<dbReference type="GO" id="GO:0005886">
    <property type="term" value="C:plasma membrane"/>
    <property type="evidence" value="ECO:0007669"/>
    <property type="project" value="UniProtKB-SubCell"/>
</dbReference>
<comment type="function">
    <text evidence="1">Could be involved in insertion of integral membrane proteins into the membrane.</text>
</comment>
<keyword evidence="4" id="KW-1185">Reference proteome</keyword>
<dbReference type="Proteomes" id="UP000190064">
    <property type="component" value="Unassembled WGS sequence"/>
</dbReference>
<dbReference type="AlphaFoldDB" id="A0A1T1HAN8"/>
<evidence type="ECO:0000313" key="3">
    <source>
        <dbReference type="EMBL" id="OOV86919.1"/>
    </source>
</evidence>
<reference evidence="3" key="1">
    <citation type="submission" date="2017-02" db="EMBL/GenBank/DDBJ databases">
        <title>Draft Genome Sequence of the Salt Water Bacterium Oceanospirillum linum ATCC 11336.</title>
        <authorList>
            <person name="Trachtenberg A.M."/>
            <person name="Carney J.G."/>
            <person name="Linnane J.D."/>
            <person name="Rheaume B.A."/>
            <person name="Pitts N.L."/>
            <person name="Mykles D.L."/>
            <person name="Maclea K.S."/>
        </authorList>
    </citation>
    <scope>NUCLEOTIDE SEQUENCE [LARGE SCALE GENOMIC DNA]</scope>
    <source>
        <strain evidence="3">ATCC 11336</strain>
    </source>
</reference>
<comment type="caution">
    <text evidence="3">The sequence shown here is derived from an EMBL/GenBank/DDBJ whole genome shotgun (WGS) entry which is preliminary data.</text>
</comment>
<dbReference type="HAMAP" id="MF_00386">
    <property type="entry name" value="UPF0161_YidD"/>
    <property type="match status" value="1"/>
</dbReference>
<evidence type="ECO:0000313" key="4">
    <source>
        <dbReference type="Proteomes" id="UP000190064"/>
    </source>
</evidence>
<feature type="region of interest" description="Disordered" evidence="2">
    <location>
        <begin position="80"/>
        <end position="102"/>
    </location>
</feature>
<sequence length="139" mass="15240">MKYLLKLLVHIYRYMISPLLPNRCIYYPTCSSYALEALETHGAIKGTILAVKRIVSCNPLAKGGYDPVPEKGCWHNGTHSCSSCSDDSPESNNPEERHAEPCSIKTIKPSADQLCTCIADISCTPDPENTDTSKPHGTN</sequence>
<dbReference type="SMART" id="SM01234">
    <property type="entry name" value="Haemolytic"/>
    <property type="match status" value="1"/>
</dbReference>
<dbReference type="EMBL" id="MTSD02000004">
    <property type="protein sequence ID" value="OOV86919.1"/>
    <property type="molecule type" value="Genomic_DNA"/>
</dbReference>
<dbReference type="NCBIfam" id="TIGR00278">
    <property type="entry name" value="membrane protein insertion efficiency factor YidD"/>
    <property type="match status" value="1"/>
</dbReference>
<evidence type="ECO:0000256" key="1">
    <source>
        <dbReference type="HAMAP-Rule" id="MF_00386"/>
    </source>
</evidence>
<comment type="similarity">
    <text evidence="1">Belongs to the UPF0161 family.</text>
</comment>
<comment type="subcellular location">
    <subcellularLocation>
        <location evidence="1">Cell membrane</location>
        <topology evidence="1">Peripheral membrane protein</topology>
        <orientation evidence="1">Cytoplasmic side</orientation>
    </subcellularLocation>
</comment>
<gene>
    <name evidence="3" type="ORF">BTA35_0211545</name>
</gene>
<dbReference type="InterPro" id="IPR002696">
    <property type="entry name" value="Membr_insert_effic_factor_YidD"/>
</dbReference>
<proteinExistence type="inferred from homology"/>
<dbReference type="STRING" id="966.BTA35_0211545"/>
<feature type="compositionally biased region" description="Low complexity" evidence="2">
    <location>
        <begin position="80"/>
        <end position="92"/>
    </location>
</feature>
<dbReference type="PANTHER" id="PTHR33383">
    <property type="entry name" value="MEMBRANE PROTEIN INSERTION EFFICIENCY FACTOR-RELATED"/>
    <property type="match status" value="1"/>
</dbReference>
<protein>
    <recommendedName>
        <fullName evidence="1">Putative membrane protein insertion efficiency factor</fullName>
    </recommendedName>
</protein>
<dbReference type="PANTHER" id="PTHR33383:SF1">
    <property type="entry name" value="MEMBRANE PROTEIN INSERTION EFFICIENCY FACTOR-RELATED"/>
    <property type="match status" value="1"/>
</dbReference>
<accession>A0A1T1HAN8</accession>
<name>A0A1T1HAN8_OCELI</name>
<dbReference type="RefSeq" id="WP_078319972.1">
    <property type="nucleotide sequence ID" value="NZ_FXTS01000005.1"/>
</dbReference>
<keyword evidence="1" id="KW-0472">Membrane</keyword>
<keyword evidence="1" id="KW-1003">Cell membrane</keyword>
<dbReference type="Pfam" id="PF01809">
    <property type="entry name" value="YidD"/>
    <property type="match status" value="1"/>
</dbReference>